<name>A0ACB8B272_9AGAM</name>
<proteinExistence type="predicted"/>
<evidence type="ECO:0000313" key="2">
    <source>
        <dbReference type="Proteomes" id="UP000790709"/>
    </source>
</evidence>
<accession>A0ACB8B272</accession>
<protein>
    <submittedName>
        <fullName evidence="1">Uncharacterized protein</fullName>
    </submittedName>
</protein>
<evidence type="ECO:0000313" key="1">
    <source>
        <dbReference type="EMBL" id="KAH7919634.1"/>
    </source>
</evidence>
<comment type="caution">
    <text evidence="1">The sequence shown here is derived from an EMBL/GenBank/DDBJ whole genome shotgun (WGS) entry which is preliminary data.</text>
</comment>
<organism evidence="1 2">
    <name type="scientific">Leucogyrophana mollusca</name>
    <dbReference type="NCBI Taxonomy" id="85980"/>
    <lineage>
        <taxon>Eukaryota</taxon>
        <taxon>Fungi</taxon>
        <taxon>Dikarya</taxon>
        <taxon>Basidiomycota</taxon>
        <taxon>Agaricomycotina</taxon>
        <taxon>Agaricomycetes</taxon>
        <taxon>Agaricomycetidae</taxon>
        <taxon>Boletales</taxon>
        <taxon>Boletales incertae sedis</taxon>
        <taxon>Leucogyrophana</taxon>
    </lineage>
</organism>
<reference evidence="1" key="1">
    <citation type="journal article" date="2021" name="New Phytol.">
        <title>Evolutionary innovations through gain and loss of genes in the ectomycorrhizal Boletales.</title>
        <authorList>
            <person name="Wu G."/>
            <person name="Miyauchi S."/>
            <person name="Morin E."/>
            <person name="Kuo A."/>
            <person name="Drula E."/>
            <person name="Varga T."/>
            <person name="Kohler A."/>
            <person name="Feng B."/>
            <person name="Cao Y."/>
            <person name="Lipzen A."/>
            <person name="Daum C."/>
            <person name="Hundley H."/>
            <person name="Pangilinan J."/>
            <person name="Johnson J."/>
            <person name="Barry K."/>
            <person name="LaButti K."/>
            <person name="Ng V."/>
            <person name="Ahrendt S."/>
            <person name="Min B."/>
            <person name="Choi I.G."/>
            <person name="Park H."/>
            <person name="Plett J.M."/>
            <person name="Magnuson J."/>
            <person name="Spatafora J.W."/>
            <person name="Nagy L.G."/>
            <person name="Henrissat B."/>
            <person name="Grigoriev I.V."/>
            <person name="Yang Z.L."/>
            <person name="Xu J."/>
            <person name="Martin F.M."/>
        </authorList>
    </citation>
    <scope>NUCLEOTIDE SEQUENCE</scope>
    <source>
        <strain evidence="1">KUC20120723A-06</strain>
    </source>
</reference>
<keyword evidence="2" id="KW-1185">Reference proteome</keyword>
<dbReference type="EMBL" id="MU266643">
    <property type="protein sequence ID" value="KAH7919634.1"/>
    <property type="molecule type" value="Genomic_DNA"/>
</dbReference>
<gene>
    <name evidence="1" type="ORF">BV22DRAFT_851391</name>
</gene>
<sequence>MRDSDRDSHISQAEEAPTPSPPKFRFNEDMDRLWQNCVSLVQSGDTGLLKPHHLALVLLFDNLRDVGDLRLLPHSEVPLLSNRFELPLFWLVISRASVELPQSLDDHIRMTTYRSNTEPSLHKSVGQALWVKVQEYPNPEHEASMNDEDILYGCTKATQLVLEKAKELCDTVVRFPLWLGLVRY</sequence>
<dbReference type="Proteomes" id="UP000790709">
    <property type="component" value="Unassembled WGS sequence"/>
</dbReference>